<proteinExistence type="inferred from homology"/>
<name>A0A3A1Y891_9GAMM</name>
<evidence type="ECO:0000256" key="1">
    <source>
        <dbReference type="ARBA" id="ARBA00009477"/>
    </source>
</evidence>
<dbReference type="PANTHER" id="PTHR30438:SF2">
    <property type="entry name" value="MEMBRANE PROTEIN"/>
    <property type="match status" value="1"/>
</dbReference>
<accession>A0A3A1Y891</accession>
<sequence>MDKRLRLLIGIVVLILLGSGYYIYTNVVKALPTGIAGQNGRIVVKRIDVATLYSGKVEKVLIEEGEVVKQNQALATLQSAQTTAQLENAHAQVTSTQQAVVAAQAALDKAQQQLKIARLEYTNASQLRKNNLISSTEYQQHLANYNSAKAQVESAQSAVAQAQAQVSAANAQLQAASTMDQDMTINAPIAGRIEYRLVDPGNVVATGAKIASILDPTNVYINIFLPTEQVNQLKIGQEARIILDGVDAVFPASVTYVDSQNQFTPKSVETADERTKLVFKVKLQITHDVAQKYSSLLKSGMPAMGYVRYDSSAAWPSEYQVKLP</sequence>
<dbReference type="Gene3D" id="2.40.30.170">
    <property type="match status" value="1"/>
</dbReference>
<dbReference type="InterPro" id="IPR058625">
    <property type="entry name" value="MdtA-like_BSH"/>
</dbReference>
<keyword evidence="3" id="KW-1133">Transmembrane helix</keyword>
<evidence type="ECO:0000313" key="5">
    <source>
        <dbReference type="EMBL" id="RIY34422.1"/>
    </source>
</evidence>
<gene>
    <name evidence="5" type="ORF">CKF58_08185</name>
</gene>
<dbReference type="Proteomes" id="UP000265916">
    <property type="component" value="Unassembled WGS sequence"/>
</dbReference>
<keyword evidence="6" id="KW-1185">Reference proteome</keyword>
<evidence type="ECO:0000313" key="6">
    <source>
        <dbReference type="Proteomes" id="UP000265916"/>
    </source>
</evidence>
<comment type="caution">
    <text evidence="5">The sequence shown here is derived from an EMBL/GenBank/DDBJ whole genome shotgun (WGS) entry which is preliminary data.</text>
</comment>
<keyword evidence="3" id="KW-0472">Membrane</keyword>
<dbReference type="SUPFAM" id="SSF111369">
    <property type="entry name" value="HlyD-like secretion proteins"/>
    <property type="match status" value="1"/>
</dbReference>
<feature type="domain" description="Multidrug resistance protein MdtA-like barrel-sandwich hybrid" evidence="4">
    <location>
        <begin position="47"/>
        <end position="213"/>
    </location>
</feature>
<dbReference type="PANTHER" id="PTHR30438">
    <property type="entry name" value="36 KDA ANTIGEN-RELATED"/>
    <property type="match status" value="1"/>
</dbReference>
<organism evidence="5 6">
    <name type="scientific">Psittacicella hinzii</name>
    <dbReference type="NCBI Taxonomy" id="2028575"/>
    <lineage>
        <taxon>Bacteria</taxon>
        <taxon>Pseudomonadati</taxon>
        <taxon>Pseudomonadota</taxon>
        <taxon>Gammaproteobacteria</taxon>
        <taxon>Pasteurellales</taxon>
        <taxon>Psittacicellaceae</taxon>
        <taxon>Psittacicella</taxon>
    </lineage>
</organism>
<dbReference type="AlphaFoldDB" id="A0A3A1Y891"/>
<dbReference type="Gene3D" id="2.40.50.100">
    <property type="match status" value="1"/>
</dbReference>
<evidence type="ECO:0000259" key="4">
    <source>
        <dbReference type="Pfam" id="PF25917"/>
    </source>
</evidence>
<feature type="coiled-coil region" evidence="2">
    <location>
        <begin position="93"/>
        <end position="179"/>
    </location>
</feature>
<dbReference type="EMBL" id="NRJG01000207">
    <property type="protein sequence ID" value="RIY34422.1"/>
    <property type="molecule type" value="Genomic_DNA"/>
</dbReference>
<evidence type="ECO:0000256" key="2">
    <source>
        <dbReference type="SAM" id="Coils"/>
    </source>
</evidence>
<dbReference type="OrthoDB" id="9778236at2"/>
<dbReference type="Gene3D" id="1.10.287.470">
    <property type="entry name" value="Helix hairpin bin"/>
    <property type="match status" value="1"/>
</dbReference>
<comment type="similarity">
    <text evidence="1">Belongs to the membrane fusion protein (MFP) (TC 8.A.1) family.</text>
</comment>
<feature type="transmembrane region" description="Helical" evidence="3">
    <location>
        <begin position="7"/>
        <end position="24"/>
    </location>
</feature>
<dbReference type="RefSeq" id="WP_119532770.1">
    <property type="nucleotide sequence ID" value="NZ_JBHSSP010000039.1"/>
</dbReference>
<evidence type="ECO:0000256" key="3">
    <source>
        <dbReference type="SAM" id="Phobius"/>
    </source>
</evidence>
<dbReference type="Pfam" id="PF25917">
    <property type="entry name" value="BSH_RND"/>
    <property type="match status" value="1"/>
</dbReference>
<keyword evidence="2" id="KW-0175">Coiled coil</keyword>
<keyword evidence="3" id="KW-0812">Transmembrane</keyword>
<dbReference type="GO" id="GO:0005886">
    <property type="term" value="C:plasma membrane"/>
    <property type="evidence" value="ECO:0007669"/>
    <property type="project" value="TreeGrafter"/>
</dbReference>
<reference evidence="5 6" key="1">
    <citation type="submission" date="2017-08" db="EMBL/GenBank/DDBJ databases">
        <title>Reclassification of Bisgaard taxon 37 and 44.</title>
        <authorList>
            <person name="Christensen H."/>
        </authorList>
    </citation>
    <scope>NUCLEOTIDE SEQUENCE [LARGE SCALE GENOMIC DNA]</scope>
    <source>
        <strain evidence="5 6">111</strain>
    </source>
</reference>
<protein>
    <recommendedName>
        <fullName evidence="4">Multidrug resistance protein MdtA-like barrel-sandwich hybrid domain-containing protein</fullName>
    </recommendedName>
</protein>